<evidence type="ECO:0000313" key="3">
    <source>
        <dbReference type="Proteomes" id="UP001209803"/>
    </source>
</evidence>
<dbReference type="Pfam" id="PF05751">
    <property type="entry name" value="FixH"/>
    <property type="match status" value="1"/>
</dbReference>
<keyword evidence="1" id="KW-0472">Membrane</keyword>
<evidence type="ECO:0000256" key="1">
    <source>
        <dbReference type="SAM" id="Phobius"/>
    </source>
</evidence>
<name>A0ABY8EZR6_9HYPH</name>
<keyword evidence="3" id="KW-1185">Reference proteome</keyword>
<organism evidence="2 3">
    <name type="scientific">Roseibium porphyridii</name>
    <dbReference type="NCBI Taxonomy" id="2866279"/>
    <lineage>
        <taxon>Bacteria</taxon>
        <taxon>Pseudomonadati</taxon>
        <taxon>Pseudomonadota</taxon>
        <taxon>Alphaproteobacteria</taxon>
        <taxon>Hyphomicrobiales</taxon>
        <taxon>Stappiaceae</taxon>
        <taxon>Roseibium</taxon>
    </lineage>
</organism>
<accession>A0ABY8EZR6</accession>
<evidence type="ECO:0000313" key="2">
    <source>
        <dbReference type="EMBL" id="WFE88677.1"/>
    </source>
</evidence>
<dbReference type="Proteomes" id="UP001209803">
    <property type="component" value="Chromosome"/>
</dbReference>
<keyword evidence="1" id="KW-0812">Transmembrane</keyword>
<dbReference type="InterPro" id="IPR008620">
    <property type="entry name" value="FixH"/>
</dbReference>
<protein>
    <submittedName>
        <fullName evidence="2">FixH family protein</fullName>
    </submittedName>
</protein>
<dbReference type="InterPro" id="IPR018037">
    <property type="entry name" value="FixH_proteobacterial"/>
</dbReference>
<dbReference type="EMBL" id="CP120863">
    <property type="protein sequence ID" value="WFE88677.1"/>
    <property type="molecule type" value="Genomic_DNA"/>
</dbReference>
<dbReference type="RefSeq" id="WP_209006667.1">
    <property type="nucleotide sequence ID" value="NZ_CP120863.1"/>
</dbReference>
<sequence>MMTMVQSNMKDPKAITGKTVLAWLIGFFGVIFTANAIFLYLAFGSFPGVVVESSYEAGQAYNREIAAAKAQEELRWQVTNEVTRTTGAGAKVQVTALDAKGTPLYGVDVKAALRRPAQGEGDVELFLNADGGGRYTADVSDLPAGNWNLVLVIEQDGKRMFKSENRIFLTD</sequence>
<gene>
    <name evidence="2" type="ORF">K1718_21315</name>
</gene>
<dbReference type="PIRSF" id="PIRSF011386">
    <property type="entry name" value="FixH"/>
    <property type="match status" value="1"/>
</dbReference>
<proteinExistence type="predicted"/>
<feature type="transmembrane region" description="Helical" evidence="1">
    <location>
        <begin position="20"/>
        <end position="43"/>
    </location>
</feature>
<reference evidence="2 3" key="1">
    <citation type="submission" date="2023-03" db="EMBL/GenBank/DDBJ databases">
        <title>Roseibium porphyridii sp. nov. and Roseibium rhodosorbium sp. nov. isolated from marine algae, Porphyridium cruentum and Rhodosorus marinus, respectively.</title>
        <authorList>
            <person name="Lee M.W."/>
            <person name="Choi B.J."/>
            <person name="Lee J.K."/>
            <person name="Choi D.G."/>
            <person name="Baek J.H."/>
            <person name="Bayburt H."/>
            <person name="Kim J.M."/>
            <person name="Han D.M."/>
            <person name="Kim K.H."/>
            <person name="Jeon C.O."/>
        </authorList>
    </citation>
    <scope>NUCLEOTIDE SEQUENCE [LARGE SCALE GENOMIC DNA]</scope>
    <source>
        <strain evidence="2 3">KMA01</strain>
    </source>
</reference>
<keyword evidence="1" id="KW-1133">Transmembrane helix</keyword>